<evidence type="ECO:0000313" key="3">
    <source>
        <dbReference type="Proteomes" id="UP000198648"/>
    </source>
</evidence>
<dbReference type="InterPro" id="IPR007403">
    <property type="entry name" value="DUF456"/>
</dbReference>
<feature type="transmembrane region" description="Helical" evidence="1">
    <location>
        <begin position="48"/>
        <end position="68"/>
    </location>
</feature>
<dbReference type="PANTHER" id="PTHR39165:SF1">
    <property type="entry name" value="DUF456 DOMAIN-CONTAINING PROTEIN"/>
    <property type="match status" value="1"/>
</dbReference>
<dbReference type="Proteomes" id="UP000198648">
    <property type="component" value="Unassembled WGS sequence"/>
</dbReference>
<keyword evidence="1" id="KW-1133">Transmembrane helix</keyword>
<keyword evidence="1" id="KW-0812">Transmembrane</keyword>
<sequence>MEYILLILGICLIFGGIIGSILPALPGLPVSWLGLLCLFFVPGIETNYWLLGITLLITIVLSVLDYLIPAKGTKMFGGTSYGIWGTNIGLVVGLFFPPLGFLICPFLGAFIGELMYNSQDKKRAFNAAFGSFIGFLAGTFMKVFYGFILLGIFIWITAKNYSIWI</sequence>
<reference evidence="2 3" key="1">
    <citation type="submission" date="2016-10" db="EMBL/GenBank/DDBJ databases">
        <authorList>
            <person name="de Groot N.N."/>
        </authorList>
    </citation>
    <scope>NUCLEOTIDE SEQUENCE [LARGE SCALE GENOMIC DNA]</scope>
    <source>
        <strain evidence="2 3">DSM 27078</strain>
    </source>
</reference>
<dbReference type="EMBL" id="FOEI01000002">
    <property type="protein sequence ID" value="SEP75421.1"/>
    <property type="molecule type" value="Genomic_DNA"/>
</dbReference>
<keyword evidence="3" id="KW-1185">Reference proteome</keyword>
<dbReference type="OrthoDB" id="9808460at2"/>
<evidence type="ECO:0000313" key="2">
    <source>
        <dbReference type="EMBL" id="SEP75421.1"/>
    </source>
</evidence>
<keyword evidence="1" id="KW-0472">Membrane</keyword>
<proteinExistence type="predicted"/>
<gene>
    <name evidence="2" type="ORF">SAMN05444005_102124</name>
</gene>
<dbReference type="Pfam" id="PF04306">
    <property type="entry name" value="DUF456"/>
    <property type="match status" value="1"/>
</dbReference>
<evidence type="ECO:0008006" key="4">
    <source>
        <dbReference type="Google" id="ProtNLM"/>
    </source>
</evidence>
<feature type="transmembrane region" description="Helical" evidence="1">
    <location>
        <begin position="88"/>
        <end position="112"/>
    </location>
</feature>
<protein>
    <recommendedName>
        <fullName evidence="4">DUF456 domain-containing protein</fullName>
    </recommendedName>
</protein>
<feature type="transmembrane region" description="Helical" evidence="1">
    <location>
        <begin position="5"/>
        <end position="28"/>
    </location>
</feature>
<dbReference type="PANTHER" id="PTHR39165">
    <property type="entry name" value="IG HYPOTHETICAL 17883"/>
    <property type="match status" value="1"/>
</dbReference>
<dbReference type="RefSeq" id="WP_091465927.1">
    <property type="nucleotide sequence ID" value="NZ_FOEI01000002.1"/>
</dbReference>
<dbReference type="AlphaFoldDB" id="A0A1H9AFY0"/>
<evidence type="ECO:0000256" key="1">
    <source>
        <dbReference type="SAM" id="Phobius"/>
    </source>
</evidence>
<feature type="transmembrane region" description="Helical" evidence="1">
    <location>
        <begin position="132"/>
        <end position="156"/>
    </location>
</feature>
<organism evidence="2 3">
    <name type="scientific">Flavobacterium urocaniciphilum</name>
    <dbReference type="NCBI Taxonomy" id="1299341"/>
    <lineage>
        <taxon>Bacteria</taxon>
        <taxon>Pseudomonadati</taxon>
        <taxon>Bacteroidota</taxon>
        <taxon>Flavobacteriia</taxon>
        <taxon>Flavobacteriales</taxon>
        <taxon>Flavobacteriaceae</taxon>
        <taxon>Flavobacterium</taxon>
    </lineage>
</organism>
<name>A0A1H9AFY0_9FLAO</name>
<accession>A0A1H9AFY0</accession>